<dbReference type="EMBL" id="UOFX01000091">
    <property type="protein sequence ID" value="VAX11791.1"/>
    <property type="molecule type" value="Genomic_DNA"/>
</dbReference>
<dbReference type="SUPFAM" id="SSF53756">
    <property type="entry name" value="UDP-Glycosyltransferase/glycogen phosphorylase"/>
    <property type="match status" value="1"/>
</dbReference>
<dbReference type="Gene3D" id="3.40.50.2000">
    <property type="entry name" value="Glycogen Phosphorylase B"/>
    <property type="match status" value="2"/>
</dbReference>
<name>A0A3B1BBT0_9ZZZZ</name>
<reference evidence="4" key="1">
    <citation type="submission" date="2018-06" db="EMBL/GenBank/DDBJ databases">
        <authorList>
            <person name="Zhirakovskaya E."/>
        </authorList>
    </citation>
    <scope>NUCLEOTIDE SEQUENCE</scope>
</reference>
<dbReference type="AlphaFoldDB" id="A0A3B1BBT0"/>
<dbReference type="PANTHER" id="PTHR46401">
    <property type="entry name" value="GLYCOSYLTRANSFERASE WBBK-RELATED"/>
    <property type="match status" value="1"/>
</dbReference>
<evidence type="ECO:0000259" key="2">
    <source>
        <dbReference type="Pfam" id="PF00534"/>
    </source>
</evidence>
<gene>
    <name evidence="4" type="ORF">MNBD_GAMMA26-1259</name>
</gene>
<organism evidence="4">
    <name type="scientific">hydrothermal vent metagenome</name>
    <dbReference type="NCBI Taxonomy" id="652676"/>
    <lineage>
        <taxon>unclassified sequences</taxon>
        <taxon>metagenomes</taxon>
        <taxon>ecological metagenomes</taxon>
    </lineage>
</organism>
<sequence>MNVAYFSNQFADLQGHGLARYSRQLFAALRDLSCTINVTPVAAWSTLDKFDLAKLKHDSGLQLVSLGRRLTPLAWTFLNNPPIEYFLREPVDVVHAVALGYPIATRKPLVVTIHDIGPLTHPEFFGNTSPWIMRRSLRQVVKQADGIICVSQSTADELIDYVGAFLEKRIHVVPEGVSPDFFVPTDPGCLDVIDDLPFAGTPFVMSTGKISPRKNIQGLIKAMSSLSSAIPHHLVLVGGDGWEMDGVYKQLDEAGIRERVHFPGYVTDEQLRALYAAATVYVHPSLYEGFGLTILEAMAANCPVVTSNTWSLPEVAGDAAILVDPSDSDALADAIKSICSNTKLANEFVGKGKVRAGLFQWNECAEKVLDVYRTVV</sequence>
<evidence type="ECO:0000256" key="1">
    <source>
        <dbReference type="ARBA" id="ARBA00022679"/>
    </source>
</evidence>
<dbReference type="PANTHER" id="PTHR46401:SF2">
    <property type="entry name" value="GLYCOSYLTRANSFERASE WBBK-RELATED"/>
    <property type="match status" value="1"/>
</dbReference>
<feature type="domain" description="Glycosyltransferase subfamily 4-like N-terminal" evidence="3">
    <location>
        <begin position="73"/>
        <end position="180"/>
    </location>
</feature>
<proteinExistence type="predicted"/>
<dbReference type="GO" id="GO:0009103">
    <property type="term" value="P:lipopolysaccharide biosynthetic process"/>
    <property type="evidence" value="ECO:0007669"/>
    <property type="project" value="TreeGrafter"/>
</dbReference>
<dbReference type="InterPro" id="IPR028098">
    <property type="entry name" value="Glyco_trans_4-like_N"/>
</dbReference>
<accession>A0A3B1BBT0</accession>
<keyword evidence="1 4" id="KW-0808">Transferase</keyword>
<dbReference type="Pfam" id="PF00534">
    <property type="entry name" value="Glycos_transf_1"/>
    <property type="match status" value="1"/>
</dbReference>
<feature type="domain" description="Glycosyl transferase family 1" evidence="2">
    <location>
        <begin position="200"/>
        <end position="353"/>
    </location>
</feature>
<dbReference type="InterPro" id="IPR001296">
    <property type="entry name" value="Glyco_trans_1"/>
</dbReference>
<evidence type="ECO:0000259" key="3">
    <source>
        <dbReference type="Pfam" id="PF13439"/>
    </source>
</evidence>
<protein>
    <submittedName>
        <fullName evidence="4">Glycosyl transferase, group 1</fullName>
    </submittedName>
</protein>
<dbReference type="FunFam" id="3.40.50.2000:FF:000119">
    <property type="entry name" value="Glycosyl transferase group 1"/>
    <property type="match status" value="1"/>
</dbReference>
<dbReference type="Pfam" id="PF13439">
    <property type="entry name" value="Glyco_transf_4"/>
    <property type="match status" value="1"/>
</dbReference>
<dbReference type="CDD" id="cd03809">
    <property type="entry name" value="GT4_MtfB-like"/>
    <property type="match status" value="1"/>
</dbReference>
<evidence type="ECO:0000313" key="4">
    <source>
        <dbReference type="EMBL" id="VAX11791.1"/>
    </source>
</evidence>
<dbReference type="GO" id="GO:0016757">
    <property type="term" value="F:glycosyltransferase activity"/>
    <property type="evidence" value="ECO:0007669"/>
    <property type="project" value="InterPro"/>
</dbReference>